<dbReference type="Proteomes" id="UP000028582">
    <property type="component" value="Unassembled WGS sequence"/>
</dbReference>
<comment type="caution">
    <text evidence="1">The sequence shown here is derived from an EMBL/GenBank/DDBJ whole genome shotgun (WGS) entry which is preliminary data.</text>
</comment>
<evidence type="ECO:0000313" key="2">
    <source>
        <dbReference type="Proteomes" id="UP000028582"/>
    </source>
</evidence>
<reference evidence="1 2" key="1">
    <citation type="submission" date="2013-11" db="EMBL/GenBank/DDBJ databases">
        <title>The Genome Sequence of Phytophthora parasitica P1976.</title>
        <authorList>
            <consortium name="The Broad Institute Genomics Platform"/>
            <person name="Russ C."/>
            <person name="Tyler B."/>
            <person name="Panabieres F."/>
            <person name="Shan W."/>
            <person name="Tripathy S."/>
            <person name="Grunwald N."/>
            <person name="Machado M."/>
            <person name="Johnson C.S."/>
            <person name="Walker B."/>
            <person name="Young S."/>
            <person name="Zeng Q."/>
            <person name="Gargeya S."/>
            <person name="Fitzgerald M."/>
            <person name="Haas B."/>
            <person name="Abouelleil A."/>
            <person name="Allen A.W."/>
            <person name="Alvarado L."/>
            <person name="Arachchi H.M."/>
            <person name="Berlin A.M."/>
            <person name="Chapman S.B."/>
            <person name="Gainer-Dewar J."/>
            <person name="Goldberg J."/>
            <person name="Griggs A."/>
            <person name="Gujja S."/>
            <person name="Hansen M."/>
            <person name="Howarth C."/>
            <person name="Imamovic A."/>
            <person name="Ireland A."/>
            <person name="Larimer J."/>
            <person name="McCowan C."/>
            <person name="Murphy C."/>
            <person name="Pearson M."/>
            <person name="Poon T.W."/>
            <person name="Priest M."/>
            <person name="Roberts A."/>
            <person name="Saif S."/>
            <person name="Shea T."/>
            <person name="Sisk P."/>
            <person name="Sykes S."/>
            <person name="Wortman J."/>
            <person name="Nusbaum C."/>
            <person name="Birren B."/>
        </authorList>
    </citation>
    <scope>NUCLEOTIDE SEQUENCE [LARGE SCALE GENOMIC DNA]</scope>
    <source>
        <strain evidence="1 2">P1976</strain>
    </source>
</reference>
<name>A0A081APP3_PHYNI</name>
<protein>
    <submittedName>
        <fullName evidence="1">Uncharacterized protein</fullName>
    </submittedName>
</protein>
<proteinExistence type="predicted"/>
<dbReference type="AlphaFoldDB" id="A0A081APP3"/>
<gene>
    <name evidence="1" type="ORF">F444_04727</name>
</gene>
<sequence length="60" mass="6734">MSAKNPDVQPPLQSYQAFVSGKPPYISENQLQRSFRRDAASVGGIRGRMHDSIVPKDLYQ</sequence>
<organism evidence="1 2">
    <name type="scientific">Phytophthora nicotianae P1976</name>
    <dbReference type="NCBI Taxonomy" id="1317066"/>
    <lineage>
        <taxon>Eukaryota</taxon>
        <taxon>Sar</taxon>
        <taxon>Stramenopiles</taxon>
        <taxon>Oomycota</taxon>
        <taxon>Peronosporomycetes</taxon>
        <taxon>Peronosporales</taxon>
        <taxon>Peronosporaceae</taxon>
        <taxon>Phytophthora</taxon>
    </lineage>
</organism>
<evidence type="ECO:0000313" key="1">
    <source>
        <dbReference type="EMBL" id="ETO80854.1"/>
    </source>
</evidence>
<accession>A0A081APP3</accession>
<dbReference type="EMBL" id="ANJA01000944">
    <property type="protein sequence ID" value="ETO80854.1"/>
    <property type="molecule type" value="Genomic_DNA"/>
</dbReference>